<evidence type="ECO:0000256" key="2">
    <source>
        <dbReference type="SAM" id="Phobius"/>
    </source>
</evidence>
<comment type="caution">
    <text evidence="3">The sequence shown here is derived from an EMBL/GenBank/DDBJ whole genome shotgun (WGS) entry which is preliminary data.</text>
</comment>
<evidence type="ECO:0000313" key="4">
    <source>
        <dbReference type="Proteomes" id="UP000321812"/>
    </source>
</evidence>
<reference evidence="3 4" key="1">
    <citation type="submission" date="2019-07" db="EMBL/GenBank/DDBJ databases">
        <title>Rapid identification of Enteric Bacteria from Whole Genome Sequences (WGS) using Average Nucleotide Identity (ANI).</title>
        <authorList>
            <person name="Lane C."/>
        </authorList>
    </citation>
    <scope>NUCLEOTIDE SEQUENCE [LARGE SCALE GENOMIC DNA]</scope>
    <source>
        <strain evidence="3 4">D2411</strain>
    </source>
</reference>
<organism evidence="3 4">
    <name type="scientific">Campylobacter hyointestinalis</name>
    <dbReference type="NCBI Taxonomy" id="198"/>
    <lineage>
        <taxon>Bacteria</taxon>
        <taxon>Pseudomonadati</taxon>
        <taxon>Campylobacterota</taxon>
        <taxon>Epsilonproteobacteria</taxon>
        <taxon>Campylobacterales</taxon>
        <taxon>Campylobacteraceae</taxon>
        <taxon>Campylobacter</taxon>
    </lineage>
</organism>
<proteinExistence type="predicted"/>
<name>A0A562XLW4_CAMHY</name>
<keyword evidence="2" id="KW-0812">Transmembrane</keyword>
<keyword evidence="2" id="KW-0472">Membrane</keyword>
<gene>
    <name evidence="3" type="ORF">YZ82_01640</name>
</gene>
<sequence length="914" mass="103746">MGSSKYVDRYFTLYSPVVNTKYDGTIKVNNAKNNLYPLETSALKSLLQNSFNGVNSNDNMKSVLKNLREVYNLGMSRKLPTYRKVTNSVKTLDIDKIKKYYGSDVVTISDDIYSEIFKDYLKQISNGEMNNLEDFFGKLSDIIYKEAKKFIIQKNIDSGLLSNIRNRNIASHFFGLATPIVRVGNIAAALEKKVLNGEYIHWLDNFTNSPVYNLGQFSRMDYEYLGGDIFRVKVAATTLVEGKVAHTVHDEEGRWSGYTYSLSFYEKTFVITKDIEFPEYCKVLFDMIDNEEFRLAKLEDGRVVYIPINDNKFFSTFTKRIEFSPTIALKGISLDEKSAKYTNLIREKLNIQENKFKKKNRESKLYESLQGHGKILNAELGLYLDLFPFKSRTLRRKKEWQLYLKGIMKYFARIAGVPSSGGVGFVSIPVPRVSHFISDGGSGDGLKLQGMALNINIEKRHRDTKPKEICYFSKRNGSGNVLLHLVVSDGSNGYFEYILDYSYFYRGISRDNTTKGIGLGLTLGDALFNYMNKALFDEYMNVFKNELIKYIHISSTKNEDEHGIYFTTYSLSYNNISHFPLINNFKFNIKEVKRVAIGTKEDNTTPYQPPEKIGNSVLRGEVRNEAYRFIYELSPSDSENVINPYERIDDYVSLANNGGSYFWNNILDYNNTDICWENNTEIYDGLNSQNIHPRLPMPIGLWNSIPYRGKFVAYNSSLLIRTYNKETVKVKKGWAKALGPLVTIVTAIVAVVTQQYYLIAAVGLGTAAVGAILKVDWLTTVGMSMATGAMLGSGIETIMTGNLAIGGSFTSPMFYLGMASKIAVNLHGMSLENKIKGMTEDLKNKENKWEEEKSNRINPMGGVNKTSSGGDEDFDAYYAITDQEMLYNAIEMSIDTESNSQVFNNTKYDNTRIV</sequence>
<feature type="transmembrane region" description="Helical" evidence="2">
    <location>
        <begin position="756"/>
        <end position="775"/>
    </location>
</feature>
<keyword evidence="2" id="KW-1133">Transmembrane helix</keyword>
<accession>A0A562XLW4</accession>
<evidence type="ECO:0000313" key="3">
    <source>
        <dbReference type="EMBL" id="TWO22646.1"/>
    </source>
</evidence>
<feature type="region of interest" description="Disordered" evidence="1">
    <location>
        <begin position="849"/>
        <end position="869"/>
    </location>
</feature>
<dbReference type="RefSeq" id="WP_147496894.1">
    <property type="nucleotide sequence ID" value="NZ_VOAP01000003.1"/>
</dbReference>
<protein>
    <submittedName>
        <fullName evidence="3">Uncharacterized protein</fullName>
    </submittedName>
</protein>
<dbReference type="AlphaFoldDB" id="A0A562XLW4"/>
<dbReference type="Proteomes" id="UP000321812">
    <property type="component" value="Unassembled WGS sequence"/>
</dbReference>
<evidence type="ECO:0000256" key="1">
    <source>
        <dbReference type="SAM" id="MobiDB-lite"/>
    </source>
</evidence>
<dbReference type="EMBL" id="VOAP01000003">
    <property type="protein sequence ID" value="TWO22646.1"/>
    <property type="molecule type" value="Genomic_DNA"/>
</dbReference>